<evidence type="ECO:0000256" key="6">
    <source>
        <dbReference type="ARBA" id="ARBA00022777"/>
    </source>
</evidence>
<dbReference type="Pfam" id="PF08276">
    <property type="entry name" value="PAN_2"/>
    <property type="match status" value="2"/>
</dbReference>
<evidence type="ECO:0000256" key="13">
    <source>
        <dbReference type="PROSITE-ProRule" id="PRU10141"/>
    </source>
</evidence>
<comment type="caution">
    <text evidence="20">The sequence shown here is derived from an EMBL/GenBank/DDBJ whole genome shotgun (WGS) entry which is preliminary data.</text>
</comment>
<feature type="transmembrane region" description="Helical" evidence="14">
    <location>
        <begin position="629"/>
        <end position="645"/>
    </location>
</feature>
<dbReference type="PROSITE" id="PS50927">
    <property type="entry name" value="BULB_LECTIN"/>
    <property type="match status" value="1"/>
</dbReference>
<feature type="domain" description="Protein kinase" evidence="16">
    <location>
        <begin position="527"/>
        <end position="815"/>
    </location>
</feature>
<evidence type="ECO:0000256" key="1">
    <source>
        <dbReference type="ARBA" id="ARBA00012513"/>
    </source>
</evidence>
<dbReference type="SMART" id="SM00108">
    <property type="entry name" value="B_lectin"/>
    <property type="match status" value="1"/>
</dbReference>
<dbReference type="AlphaFoldDB" id="A0AAV0JAL0"/>
<evidence type="ECO:0000256" key="5">
    <source>
        <dbReference type="ARBA" id="ARBA00022741"/>
    </source>
</evidence>
<name>A0AAV0JAL0_9ROSI</name>
<feature type="domain" description="Apple" evidence="19">
    <location>
        <begin position="339"/>
        <end position="421"/>
    </location>
</feature>
<evidence type="ECO:0000256" key="15">
    <source>
        <dbReference type="SAM" id="SignalP"/>
    </source>
</evidence>
<dbReference type="InterPro" id="IPR000719">
    <property type="entry name" value="Prot_kinase_dom"/>
</dbReference>
<comment type="catalytic activity">
    <reaction evidence="10">
        <text>L-threonyl-[protein] + ATP = O-phospho-L-threonyl-[protein] + ADP + H(+)</text>
        <dbReference type="Rhea" id="RHEA:46608"/>
        <dbReference type="Rhea" id="RHEA-COMP:11060"/>
        <dbReference type="Rhea" id="RHEA-COMP:11605"/>
        <dbReference type="ChEBI" id="CHEBI:15378"/>
        <dbReference type="ChEBI" id="CHEBI:30013"/>
        <dbReference type="ChEBI" id="CHEBI:30616"/>
        <dbReference type="ChEBI" id="CHEBI:61977"/>
        <dbReference type="ChEBI" id="CHEBI:456216"/>
        <dbReference type="EC" id="2.7.11.1"/>
    </reaction>
</comment>
<dbReference type="InterPro" id="IPR001480">
    <property type="entry name" value="Bulb-type_lectin_dom"/>
</dbReference>
<dbReference type="InterPro" id="IPR011009">
    <property type="entry name" value="Kinase-like_dom_sf"/>
</dbReference>
<keyword evidence="8" id="KW-1015">Disulfide bond</keyword>
<dbReference type="InterPro" id="IPR000858">
    <property type="entry name" value="S_locus_glycoprot_dom"/>
</dbReference>
<protein>
    <recommendedName>
        <fullName evidence="1">non-specific serine/threonine protein kinase</fullName>
        <ecNumber evidence="1">2.7.11.1</ecNumber>
    </recommendedName>
</protein>
<sequence length="1187" mass="132698">MESAKLVLLSLLLFWHQTCSGSHDTIAANESISDGSLVISRGGRFALGFFSPGSSSYRYLGIWYHDIGEQTVVWVANRNDPITGTSGILTGHGYCNLFLYSNSSSKLPLWSANVSAGSNGTCVAQLLDSGNFVLKEGAKGERKMYTVWQSFDYPTDTLLPGIKVGLNRRTGLSHLLTSWRSADDPGTGNFSFELNPSGSPQFFLYQGTSPYWRSVPWPWESNHDFFNDTFDNNEDGIYYSTAIMDSSVYMRAVVDPSGILKSMTWDEGDGRWKAFYASPKQKCDFYGTCGPNSKCDPSIVFPYECACLPGYEPRFPKKWHLRDGSGGCVRKRAEATSICGEGEGFVRVEKVKLPDTSAAVWVGLGTSKLNCEGECRKNCACSAYATIDIGGKGIGCLQWHGAMMDTVDFPLRAYDLYVRVDALELADYLKDSSGFVEFKLKISIIVPSVVSVWIVIALLAYLWLRKWKKRRGMAVKNRLIRNLFHTSDGSNYFETSEATKDIKHSTTIYPELPFFNLGTIQAATNNFSPTTKLGQGGFALVYKGKLPNGQEVAVKRLTKNSSQGLEQLKNEVLLIAKLQHRNLVKLHGCCIEDGEQMLVYEYLPYNSLDSLLFVVVDDSQRLFLDWRKRFNIIIGIARGVLYLHQDSRFRIIHRDLKPSNILLDAELNPKISDFGMARMLDYHQTEGKTSRICGTYGYMSPEYALFGRFSVKSDVFSFGVILLETVAGRKINWFSQQDPSLSLIGHVWELWRAGRAAEVVDSSLMLKDSNVAIRCIQVGLLCVEENPADRPDMQAVVLMLNSETTPLRTPNRPAFVCVRSKRILDSGNFALFSSSNSTILWQSVDYPTNTFLPGAKLGLDRKSGLDRFLNSWLSEDDPATGKFSFRLNPKGSPQFFLYEGVIREKIWRKGYDGWKEYWATPTQKCDSYRRCGANGLCDPSNFNTFECSCLPGYVPRSPRSWRLFDGSGGCVRKPSKSGFCGAGEGFVRVPKVKTPESSGAVWVENDGGGELSCERECRKNCSCSAYAEIDATLKEKGCLLWYGELVDTVYFPVSFHDLYVRVDAEEFANYQGGSNNSLELNLKLSILLPSIGSVGLVVIVIAFFRLRNWRNRCLRTAKKRRIRNLFHPNDGSNHFTDSVVTEQMEGHSVYPELPFFSLNAIRAATDNFSPANTLGRGGFGSVYKVKV</sequence>
<dbReference type="EC" id="2.7.11.1" evidence="1"/>
<feature type="domain" description="Apple" evidence="19">
    <location>
        <begin position="980"/>
        <end position="1064"/>
    </location>
</feature>
<dbReference type="Pfam" id="PF01453">
    <property type="entry name" value="B_lectin"/>
    <property type="match status" value="2"/>
</dbReference>
<evidence type="ECO:0000256" key="9">
    <source>
        <dbReference type="ARBA" id="ARBA00023180"/>
    </source>
</evidence>
<proteinExistence type="predicted"/>
<evidence type="ECO:0000259" key="17">
    <source>
        <dbReference type="PROSITE" id="PS50026"/>
    </source>
</evidence>
<dbReference type="SMART" id="SM00473">
    <property type="entry name" value="PAN_AP"/>
    <property type="match status" value="2"/>
</dbReference>
<dbReference type="CDD" id="cd00028">
    <property type="entry name" value="B_lectin"/>
    <property type="match status" value="1"/>
</dbReference>
<dbReference type="CDD" id="cd01098">
    <property type="entry name" value="PAN_AP_plant"/>
    <property type="match status" value="2"/>
</dbReference>
<evidence type="ECO:0000256" key="10">
    <source>
        <dbReference type="ARBA" id="ARBA00047899"/>
    </source>
</evidence>
<feature type="transmembrane region" description="Helical" evidence="14">
    <location>
        <begin position="1086"/>
        <end position="1106"/>
    </location>
</feature>
<dbReference type="InterPro" id="IPR017441">
    <property type="entry name" value="Protein_kinase_ATP_BS"/>
</dbReference>
<dbReference type="SUPFAM" id="SSF56112">
    <property type="entry name" value="Protein kinase-like (PK-like)"/>
    <property type="match status" value="1"/>
</dbReference>
<keyword evidence="21" id="KW-1185">Reference proteome</keyword>
<dbReference type="CDD" id="cd00054">
    <property type="entry name" value="EGF_CA"/>
    <property type="match status" value="1"/>
</dbReference>
<dbReference type="InterPro" id="IPR036426">
    <property type="entry name" value="Bulb-type_lectin_dom_sf"/>
</dbReference>
<dbReference type="Gene3D" id="2.90.10.10">
    <property type="entry name" value="Bulb-type lectin domain"/>
    <property type="match status" value="1"/>
</dbReference>
<dbReference type="Gene3D" id="3.30.200.20">
    <property type="entry name" value="Phosphorylase Kinase, domain 1"/>
    <property type="match status" value="2"/>
</dbReference>
<evidence type="ECO:0000256" key="2">
    <source>
        <dbReference type="ARBA" id="ARBA00022527"/>
    </source>
</evidence>
<dbReference type="InterPro" id="IPR000742">
    <property type="entry name" value="EGF"/>
</dbReference>
<dbReference type="Gene3D" id="1.10.510.10">
    <property type="entry name" value="Transferase(Phosphotransferase) domain 1"/>
    <property type="match status" value="1"/>
</dbReference>
<evidence type="ECO:0000256" key="12">
    <source>
        <dbReference type="PROSITE-ProRule" id="PRU00076"/>
    </source>
</evidence>
<dbReference type="CDD" id="cd14066">
    <property type="entry name" value="STKc_IRAK"/>
    <property type="match status" value="1"/>
</dbReference>
<dbReference type="Pfam" id="PF00069">
    <property type="entry name" value="Pkinase"/>
    <property type="match status" value="1"/>
</dbReference>
<feature type="domain" description="EGF-like" evidence="17">
    <location>
        <begin position="921"/>
        <end position="959"/>
    </location>
</feature>
<dbReference type="PROSITE" id="PS50948">
    <property type="entry name" value="PAN"/>
    <property type="match status" value="2"/>
</dbReference>
<evidence type="ECO:0000313" key="21">
    <source>
        <dbReference type="Proteomes" id="UP001154282"/>
    </source>
</evidence>
<feature type="transmembrane region" description="Helical" evidence="14">
    <location>
        <begin position="442"/>
        <end position="464"/>
    </location>
</feature>
<keyword evidence="12" id="KW-0245">EGF-like domain</keyword>
<dbReference type="PANTHER" id="PTHR32444:SF130">
    <property type="entry name" value="RECEPTOR-LIKE SERINE_THREONINE-PROTEIN KINASE"/>
    <property type="match status" value="1"/>
</dbReference>
<keyword evidence="5 13" id="KW-0547">Nucleotide-binding</keyword>
<dbReference type="PROSITE" id="PS50026">
    <property type="entry name" value="EGF_3"/>
    <property type="match status" value="1"/>
</dbReference>
<dbReference type="PROSITE" id="PS00107">
    <property type="entry name" value="PROTEIN_KINASE_ATP"/>
    <property type="match status" value="1"/>
</dbReference>
<keyword evidence="14" id="KW-0812">Transmembrane</keyword>
<keyword evidence="14" id="KW-0472">Membrane</keyword>
<dbReference type="GO" id="GO:0048544">
    <property type="term" value="P:recognition of pollen"/>
    <property type="evidence" value="ECO:0007669"/>
    <property type="project" value="InterPro"/>
</dbReference>
<evidence type="ECO:0000259" key="16">
    <source>
        <dbReference type="PROSITE" id="PS50011"/>
    </source>
</evidence>
<dbReference type="SUPFAM" id="SSF51110">
    <property type="entry name" value="alpha-D-mannose-specific plant lectins"/>
    <property type="match status" value="2"/>
</dbReference>
<organism evidence="20 21">
    <name type="scientific">Linum tenue</name>
    <dbReference type="NCBI Taxonomy" id="586396"/>
    <lineage>
        <taxon>Eukaryota</taxon>
        <taxon>Viridiplantae</taxon>
        <taxon>Streptophyta</taxon>
        <taxon>Embryophyta</taxon>
        <taxon>Tracheophyta</taxon>
        <taxon>Spermatophyta</taxon>
        <taxon>Magnoliopsida</taxon>
        <taxon>eudicotyledons</taxon>
        <taxon>Gunneridae</taxon>
        <taxon>Pentapetalae</taxon>
        <taxon>rosids</taxon>
        <taxon>fabids</taxon>
        <taxon>Malpighiales</taxon>
        <taxon>Linaceae</taxon>
        <taxon>Linum</taxon>
    </lineage>
</organism>
<keyword evidence="2" id="KW-0723">Serine/threonine-protein kinase</keyword>
<dbReference type="Pfam" id="PF00954">
    <property type="entry name" value="S_locus_glycop"/>
    <property type="match status" value="2"/>
</dbReference>
<evidence type="ECO:0000259" key="18">
    <source>
        <dbReference type="PROSITE" id="PS50927"/>
    </source>
</evidence>
<dbReference type="SMART" id="SM00220">
    <property type="entry name" value="S_TKc"/>
    <property type="match status" value="1"/>
</dbReference>
<evidence type="ECO:0000256" key="3">
    <source>
        <dbReference type="ARBA" id="ARBA00022679"/>
    </source>
</evidence>
<keyword evidence="14" id="KW-1133">Transmembrane helix</keyword>
<dbReference type="EMBL" id="CAMGYJ010000004">
    <property type="protein sequence ID" value="CAI0406957.1"/>
    <property type="molecule type" value="Genomic_DNA"/>
</dbReference>
<evidence type="ECO:0000256" key="7">
    <source>
        <dbReference type="ARBA" id="ARBA00022840"/>
    </source>
</evidence>
<evidence type="ECO:0000256" key="14">
    <source>
        <dbReference type="SAM" id="Phobius"/>
    </source>
</evidence>
<dbReference type="PANTHER" id="PTHR32444">
    <property type="entry name" value="BULB-TYPE LECTIN DOMAIN-CONTAINING PROTEIN"/>
    <property type="match status" value="1"/>
</dbReference>
<feature type="signal peptide" evidence="15">
    <location>
        <begin position="1"/>
        <end position="21"/>
    </location>
</feature>
<keyword evidence="6" id="KW-0418">Kinase</keyword>
<dbReference type="GO" id="GO:0004674">
    <property type="term" value="F:protein serine/threonine kinase activity"/>
    <property type="evidence" value="ECO:0007669"/>
    <property type="project" value="UniProtKB-KW"/>
</dbReference>
<dbReference type="InterPro" id="IPR003609">
    <property type="entry name" value="Pan_app"/>
</dbReference>
<feature type="chain" id="PRO_5043830023" description="non-specific serine/threonine protein kinase" evidence="15">
    <location>
        <begin position="22"/>
        <end position="1187"/>
    </location>
</feature>
<evidence type="ECO:0000256" key="8">
    <source>
        <dbReference type="ARBA" id="ARBA00023157"/>
    </source>
</evidence>
<evidence type="ECO:0000313" key="20">
    <source>
        <dbReference type="EMBL" id="CAI0406957.1"/>
    </source>
</evidence>
<evidence type="ECO:0000256" key="11">
    <source>
        <dbReference type="ARBA" id="ARBA00048679"/>
    </source>
</evidence>
<accession>A0AAV0JAL0</accession>
<dbReference type="Proteomes" id="UP001154282">
    <property type="component" value="Unassembled WGS sequence"/>
</dbReference>
<feature type="binding site" evidence="13">
    <location>
        <position position="555"/>
    </location>
    <ligand>
        <name>ATP</name>
        <dbReference type="ChEBI" id="CHEBI:30616"/>
    </ligand>
</feature>
<dbReference type="FunFam" id="3.30.200.20:FF:000195">
    <property type="entry name" value="G-type lectin S-receptor-like serine/threonine-protein kinase"/>
    <property type="match status" value="1"/>
</dbReference>
<dbReference type="PROSITE" id="PS00108">
    <property type="entry name" value="PROTEIN_KINASE_ST"/>
    <property type="match status" value="1"/>
</dbReference>
<dbReference type="FunFam" id="2.90.10.10:FF:000005">
    <property type="entry name" value="G-type lectin S-receptor-like serine/threonine-protein kinase"/>
    <property type="match status" value="1"/>
</dbReference>
<dbReference type="FunFam" id="1.10.510.10:FF:000060">
    <property type="entry name" value="G-type lectin S-receptor-like serine/threonine-protein kinase"/>
    <property type="match status" value="1"/>
</dbReference>
<comment type="caution">
    <text evidence="12">Lacks conserved residue(s) required for the propagation of feature annotation.</text>
</comment>
<keyword evidence="3" id="KW-0808">Transferase</keyword>
<dbReference type="InterPro" id="IPR008271">
    <property type="entry name" value="Ser/Thr_kinase_AS"/>
</dbReference>
<evidence type="ECO:0000256" key="4">
    <source>
        <dbReference type="ARBA" id="ARBA00022729"/>
    </source>
</evidence>
<evidence type="ECO:0000259" key="19">
    <source>
        <dbReference type="PROSITE" id="PS50948"/>
    </source>
</evidence>
<dbReference type="PROSITE" id="PS50011">
    <property type="entry name" value="PROTEIN_KINASE_DOM"/>
    <property type="match status" value="1"/>
</dbReference>
<reference evidence="20" key="1">
    <citation type="submission" date="2022-08" db="EMBL/GenBank/DDBJ databases">
        <authorList>
            <person name="Gutierrez-Valencia J."/>
        </authorList>
    </citation>
    <scope>NUCLEOTIDE SEQUENCE</scope>
</reference>
<keyword evidence="9" id="KW-0325">Glycoprotein</keyword>
<keyword evidence="7 13" id="KW-0067">ATP-binding</keyword>
<keyword evidence="4 15" id="KW-0732">Signal</keyword>
<gene>
    <name evidence="20" type="ORF">LITE_LOCUS13414</name>
</gene>
<dbReference type="GO" id="GO:0005524">
    <property type="term" value="F:ATP binding"/>
    <property type="evidence" value="ECO:0007669"/>
    <property type="project" value="UniProtKB-UniRule"/>
</dbReference>
<comment type="catalytic activity">
    <reaction evidence="11">
        <text>L-seryl-[protein] + ATP = O-phospho-L-seryl-[protein] + ADP + H(+)</text>
        <dbReference type="Rhea" id="RHEA:17989"/>
        <dbReference type="Rhea" id="RHEA-COMP:9863"/>
        <dbReference type="Rhea" id="RHEA-COMP:11604"/>
        <dbReference type="ChEBI" id="CHEBI:15378"/>
        <dbReference type="ChEBI" id="CHEBI:29999"/>
        <dbReference type="ChEBI" id="CHEBI:30616"/>
        <dbReference type="ChEBI" id="CHEBI:83421"/>
        <dbReference type="ChEBI" id="CHEBI:456216"/>
        <dbReference type="EC" id="2.7.11.1"/>
    </reaction>
</comment>
<feature type="domain" description="Bulb-type lectin" evidence="18">
    <location>
        <begin position="23"/>
        <end position="147"/>
    </location>
</feature>